<evidence type="ECO:0000313" key="2">
    <source>
        <dbReference type="Proteomes" id="UP001150924"/>
    </source>
</evidence>
<organism evidence="1 2">
    <name type="scientific">Nannocystis pusilla</name>
    <dbReference type="NCBI Taxonomy" id="889268"/>
    <lineage>
        <taxon>Bacteria</taxon>
        <taxon>Pseudomonadati</taxon>
        <taxon>Myxococcota</taxon>
        <taxon>Polyangia</taxon>
        <taxon>Nannocystales</taxon>
        <taxon>Nannocystaceae</taxon>
        <taxon>Nannocystis</taxon>
    </lineage>
</organism>
<sequence length="130" mass="13856">MSLLPAFVACTQDKSGSTGGESSPMESSPVACGDKTCAEEEICVFTPAHCRPCSLRNAVTSSGDTDTETEGECEDEYVDATHVCEVVPEDCPGAYSQEYCLGIEYCYGYLGPFMFSEGVLDCGSPPHTCY</sequence>
<accession>A0A9X3EUW2</accession>
<protein>
    <submittedName>
        <fullName evidence="1">Uncharacterized protein</fullName>
    </submittedName>
</protein>
<comment type="caution">
    <text evidence="1">The sequence shown here is derived from an EMBL/GenBank/DDBJ whole genome shotgun (WGS) entry which is preliminary data.</text>
</comment>
<dbReference type="RefSeq" id="WP_267773825.1">
    <property type="nucleotide sequence ID" value="NZ_JAPNKE010000002.1"/>
</dbReference>
<reference evidence="1" key="1">
    <citation type="submission" date="2022-11" db="EMBL/GenBank/DDBJ databases">
        <title>Minimal conservation of predation-associated metabolite biosynthetic gene clusters underscores biosynthetic potential of Myxococcota including descriptions for ten novel species: Archangium lansinium sp. nov., Myxococcus landrumus sp. nov., Nannocystis bai.</title>
        <authorList>
            <person name="Ahearne A."/>
            <person name="Stevens C."/>
            <person name="Phillips K."/>
        </authorList>
    </citation>
    <scope>NUCLEOTIDE SEQUENCE</scope>
    <source>
        <strain evidence="1">Na p29</strain>
    </source>
</reference>
<name>A0A9X3EUW2_9BACT</name>
<dbReference type="EMBL" id="JAPNKE010000002">
    <property type="protein sequence ID" value="MCY1010744.1"/>
    <property type="molecule type" value="Genomic_DNA"/>
</dbReference>
<gene>
    <name evidence="1" type="ORF">OV079_35310</name>
</gene>
<dbReference type="Proteomes" id="UP001150924">
    <property type="component" value="Unassembled WGS sequence"/>
</dbReference>
<evidence type="ECO:0000313" key="1">
    <source>
        <dbReference type="EMBL" id="MCY1010744.1"/>
    </source>
</evidence>
<dbReference type="AlphaFoldDB" id="A0A9X3EUW2"/>
<keyword evidence="2" id="KW-1185">Reference proteome</keyword>
<proteinExistence type="predicted"/>